<dbReference type="EMBL" id="PP895363">
    <property type="protein sequence ID" value="XCI78118.1"/>
    <property type="molecule type" value="Genomic_DNA"/>
</dbReference>
<proteinExistence type="predicted"/>
<organism evidence="1">
    <name type="scientific">Klebsiella phage FKP3</name>
    <dbReference type="NCBI Taxonomy" id="3231233"/>
    <lineage>
        <taxon>Viruses</taxon>
        <taxon>Duplodnaviria</taxon>
        <taxon>Heunggongvirae</taxon>
        <taxon>Uroviricota</taxon>
        <taxon>Caudoviricetes</taxon>
        <taxon>Stephanstirmvirinae</taxon>
        <taxon>Justusliebigvirus</taxon>
    </lineage>
</organism>
<protein>
    <submittedName>
        <fullName evidence="1">Uncharacterized protein</fullName>
    </submittedName>
</protein>
<name>A0AAU8HZG4_9CAUD</name>
<reference evidence="1" key="1">
    <citation type="submission" date="2024-06" db="EMBL/GenBank/DDBJ databases">
        <title>High activity and specificity of bacteriophage cocktails against carbapenem-resistant Klebsiella pneumoniae belonging to high-risk clones CG258 and ST307.</title>
        <authorList>
            <person name="Jimenez Quiceno J."/>
            <person name="Salazar Ospina L."/>
            <person name="Tellez Carrasquilla S."/>
        </authorList>
    </citation>
    <scope>NUCLEOTIDE SEQUENCE</scope>
</reference>
<evidence type="ECO:0000313" key="1">
    <source>
        <dbReference type="EMBL" id="XCI78118.1"/>
    </source>
</evidence>
<accession>A0AAU8HZG4</accession>
<sequence>MSEYEKGVWYSWGIDGDKEPYFPVPEGTLVSVIHRDGQLFTNVRTGRDEAEEWWIDENNPWPGDIMSFLVEE</sequence>